<reference evidence="2 3" key="1">
    <citation type="journal article" date="2019" name="Int. J. Syst. Evol. Microbiol.">
        <title>The Global Catalogue of Microorganisms (GCM) 10K type strain sequencing project: providing services to taxonomists for standard genome sequencing and annotation.</title>
        <authorList>
            <consortium name="The Broad Institute Genomics Platform"/>
            <consortium name="The Broad Institute Genome Sequencing Center for Infectious Disease"/>
            <person name="Wu L."/>
            <person name="Ma J."/>
        </authorList>
    </citation>
    <scope>NUCLEOTIDE SEQUENCE [LARGE SCALE GENOMIC DNA]</scope>
    <source>
        <strain evidence="2 3">JCM 14900</strain>
    </source>
</reference>
<organism evidence="2 3">
    <name type="scientific">Microbacterium aoyamense</name>
    <dbReference type="NCBI Taxonomy" id="344166"/>
    <lineage>
        <taxon>Bacteria</taxon>
        <taxon>Bacillati</taxon>
        <taxon>Actinomycetota</taxon>
        <taxon>Actinomycetes</taxon>
        <taxon>Micrococcales</taxon>
        <taxon>Microbacteriaceae</taxon>
        <taxon>Microbacterium</taxon>
    </lineage>
</organism>
<gene>
    <name evidence="2" type="ORF">GCM10009775_14850</name>
</gene>
<feature type="region of interest" description="Disordered" evidence="1">
    <location>
        <begin position="525"/>
        <end position="630"/>
    </location>
</feature>
<evidence type="ECO:0000313" key="2">
    <source>
        <dbReference type="EMBL" id="GAA1923514.1"/>
    </source>
</evidence>
<comment type="caution">
    <text evidence="2">The sequence shown here is derived from an EMBL/GenBank/DDBJ whole genome shotgun (WGS) entry which is preliminary data.</text>
</comment>
<evidence type="ECO:0000313" key="3">
    <source>
        <dbReference type="Proteomes" id="UP001501343"/>
    </source>
</evidence>
<protein>
    <submittedName>
        <fullName evidence="2">Uncharacterized protein</fullName>
    </submittedName>
</protein>
<keyword evidence="3" id="KW-1185">Reference proteome</keyword>
<sequence>MPAAIDPQQIPGQSIDPDTIEANAATIGTIAGSVRDNGSAVHQKWQGMAAVYAAPESGTLLGLMQPVSQQATAAGDNLDVVASALTRFAADVRPIKAELDSLRAQAQWFVDNTVDRGVRVRELNPAYVSATQYSGSWNAYGAYSSSGESTQDIPQYRYVTKEWHEDQDAVDRNNELISAVNAQQVALWEAERACANKIRALFGGAPLHAATSENDPLGYGIEEIPEGTEMPWGAPVERTEGCGEATFNFVVKDFLWEGIAVGGVWGTVQGLGTLVLGYNPATGEWFSGDAYGAAWGNLGMLAAGAVISATPPLNLVFMADDAAQAFGGGILPDEIRDFKDSADEAWLNTGKALIAWDKWEDDPGTALGESVFNVGTLLIPVGGAAVAGVKTASTAASVLSKMARVADFVDPAAWALNGTLRLGGSALGSLDNLIGRMDLAAKTFDPPHIEVYTAMDSASALDYLADAGVDLNTVTARLDDGTPVLEASGIRVELPTGAFDDALRTGDGGVDAAVTAPVREPELVAAGGVRGETGPGPVNSIVDDAPTRTETGGSGETTIVRDPDTTTGDSGGGSGGEGGGGHDGTGDGAGSGGDVADSAGGDLGHSTDDGTLGDGADDVPVDPVSLGDSSVSWGSEAGYVDIASLLETRTPEPPVGPVNPDEIVFNIPPDKHVFWSGRTSFDGMEKPVGSSGIAAGLAHRYDSVTLETYLTDNGIAMPPWGESTQHIWGEVSRRYAQSASGEVHVVLGRELRVGNTWEDYEFGALTSNPDVTRIVAVDPQSGSLRVIFERTSK</sequence>
<dbReference type="SUPFAM" id="SSF52309">
    <property type="entry name" value="N-(deoxy)ribosyltransferase-like"/>
    <property type="match status" value="1"/>
</dbReference>
<proteinExistence type="predicted"/>
<dbReference type="RefSeq" id="WP_248146818.1">
    <property type="nucleotide sequence ID" value="NZ_BAAAOF010000002.1"/>
</dbReference>
<dbReference type="EMBL" id="BAAAOF010000002">
    <property type="protein sequence ID" value="GAA1923514.1"/>
    <property type="molecule type" value="Genomic_DNA"/>
</dbReference>
<name>A0ABN2PJN4_9MICO</name>
<dbReference type="Proteomes" id="UP001501343">
    <property type="component" value="Unassembled WGS sequence"/>
</dbReference>
<evidence type="ECO:0000256" key="1">
    <source>
        <dbReference type="SAM" id="MobiDB-lite"/>
    </source>
</evidence>
<accession>A0ABN2PJN4</accession>
<feature type="compositionally biased region" description="Gly residues" evidence="1">
    <location>
        <begin position="569"/>
        <end position="593"/>
    </location>
</feature>